<dbReference type="STRING" id="70415.A0A5S6R2J2"/>
<evidence type="ECO:0000313" key="1">
    <source>
        <dbReference type="Proteomes" id="UP000046395"/>
    </source>
</evidence>
<evidence type="ECO:0000313" key="2">
    <source>
        <dbReference type="WBParaSite" id="TMUE_3000013700.1"/>
    </source>
</evidence>
<dbReference type="WBParaSite" id="TMUE_3000013700.1">
    <property type="protein sequence ID" value="TMUE_3000013700.1"/>
    <property type="gene ID" value="WBGene00294342"/>
</dbReference>
<organism evidence="1 2">
    <name type="scientific">Trichuris muris</name>
    <name type="common">Mouse whipworm</name>
    <dbReference type="NCBI Taxonomy" id="70415"/>
    <lineage>
        <taxon>Eukaryota</taxon>
        <taxon>Metazoa</taxon>
        <taxon>Ecdysozoa</taxon>
        <taxon>Nematoda</taxon>
        <taxon>Enoplea</taxon>
        <taxon>Dorylaimia</taxon>
        <taxon>Trichinellida</taxon>
        <taxon>Trichuridae</taxon>
        <taxon>Trichuris</taxon>
    </lineage>
</organism>
<proteinExistence type="predicted"/>
<accession>A0A5S6R2J2</accession>
<dbReference type="Proteomes" id="UP000046395">
    <property type="component" value="Unassembled WGS sequence"/>
</dbReference>
<name>A0A5S6R2J2_TRIMR</name>
<keyword evidence="1" id="KW-1185">Reference proteome</keyword>
<reference evidence="2" key="1">
    <citation type="submission" date="2019-12" db="UniProtKB">
        <authorList>
            <consortium name="WormBaseParasite"/>
        </authorList>
    </citation>
    <scope>IDENTIFICATION</scope>
</reference>
<protein>
    <submittedName>
        <fullName evidence="2">Roadblock/LAMTOR2 domain-containing protein</fullName>
    </submittedName>
</protein>
<dbReference type="AlphaFoldDB" id="A0A5S6R2J2"/>
<sequence length="86" mass="9233">MMVIGGNGGACTGYEERKSGFLPSVSHVHFMMELSKRLSTEAGGNHTTAIFTTPDGIAIYVLVAHRALHLCSFQVGLYALGLHNKL</sequence>